<evidence type="ECO:0000256" key="1">
    <source>
        <dbReference type="ARBA" id="ARBA00022737"/>
    </source>
</evidence>
<organism evidence="4">
    <name type="scientific">hydrothermal vent metagenome</name>
    <dbReference type="NCBI Taxonomy" id="652676"/>
    <lineage>
        <taxon>unclassified sequences</taxon>
        <taxon>metagenomes</taxon>
        <taxon>ecological metagenomes</taxon>
    </lineage>
</organism>
<evidence type="ECO:0000313" key="4">
    <source>
        <dbReference type="EMBL" id="VAW80626.1"/>
    </source>
</evidence>
<dbReference type="PANTHER" id="PTHR45641:SF19">
    <property type="entry name" value="NEPHROCYSTIN-3"/>
    <property type="match status" value="1"/>
</dbReference>
<protein>
    <submittedName>
        <fullName evidence="4">Uncharacterized protein</fullName>
    </submittedName>
</protein>
<name>A0A3B0ZIV5_9ZZZZ</name>
<dbReference type="SMART" id="SM00028">
    <property type="entry name" value="TPR"/>
    <property type="match status" value="3"/>
</dbReference>
<proteinExistence type="predicted"/>
<dbReference type="PANTHER" id="PTHR45641">
    <property type="entry name" value="TETRATRICOPEPTIDE REPEAT PROTEIN (AFU_ORTHOLOGUE AFUA_6G03870)"/>
    <property type="match status" value="1"/>
</dbReference>
<evidence type="ECO:0000256" key="3">
    <source>
        <dbReference type="SAM" id="MobiDB-lite"/>
    </source>
</evidence>
<keyword evidence="2" id="KW-0802">TPR repeat</keyword>
<dbReference type="EMBL" id="UOFL01000202">
    <property type="protein sequence ID" value="VAW80626.1"/>
    <property type="molecule type" value="Genomic_DNA"/>
</dbReference>
<dbReference type="InterPro" id="IPR019734">
    <property type="entry name" value="TPR_rpt"/>
</dbReference>
<accession>A0A3B0ZIV5</accession>
<feature type="compositionally biased region" description="Low complexity" evidence="3">
    <location>
        <begin position="246"/>
        <end position="290"/>
    </location>
</feature>
<evidence type="ECO:0000256" key="2">
    <source>
        <dbReference type="ARBA" id="ARBA00022803"/>
    </source>
</evidence>
<reference evidence="4" key="1">
    <citation type="submission" date="2018-06" db="EMBL/GenBank/DDBJ databases">
        <authorList>
            <person name="Zhirakovskaya E."/>
        </authorList>
    </citation>
    <scope>NUCLEOTIDE SEQUENCE</scope>
</reference>
<dbReference type="Pfam" id="PF13424">
    <property type="entry name" value="TPR_12"/>
    <property type="match status" value="1"/>
</dbReference>
<dbReference type="SUPFAM" id="SSF48452">
    <property type="entry name" value="TPR-like"/>
    <property type="match status" value="1"/>
</dbReference>
<gene>
    <name evidence="4" type="ORF">MNBD_GAMMA12-828</name>
</gene>
<dbReference type="AlphaFoldDB" id="A0A3B0ZIV5"/>
<feature type="region of interest" description="Disordered" evidence="3">
    <location>
        <begin position="241"/>
        <end position="296"/>
    </location>
</feature>
<sequence>MTMDIKMKTKIKIARVVTLMLLLIANAGFADSSEWAAFQASGENAIENKNYSDAEKLFQRALSLAKENYKKTKRHAKTLYFMGQLKMLQKDPVKAIGLYEKSLKMYRRQYGKKHNKTLGVMESLAQARIDSGKPHYAEPLYRKIIAAKSKELSEKHPAVVALLAKLATLLLTLDEPKKAVPVYKKVLAIGKQTKMDKQLLARLYDEYGRALRQTGNSKDAEVAESNAIQLRSNGKEVSGFVSIDKNNSSSSANTSSNDANGNRSNASSIGVISSGTSSSGTGASTSQSSTPAKKIVKGEYKEPAGIKLFRKSMVSKKRYGVSEEYMHALCKDTRTSRGLHHCIVYWFTAPNKNIDNVYPRLTVRLFQFQDNKGALAAQQSLRKGANPNTGLNYEWNNVTVNDNWMYWVSAACTYSTSDWKALVADFKATMNVAEKQALVCRCEGGCSG</sequence>
<dbReference type="InterPro" id="IPR011990">
    <property type="entry name" value="TPR-like_helical_dom_sf"/>
</dbReference>
<dbReference type="Gene3D" id="1.25.40.10">
    <property type="entry name" value="Tetratricopeptide repeat domain"/>
    <property type="match status" value="1"/>
</dbReference>
<keyword evidence="1" id="KW-0677">Repeat</keyword>